<evidence type="ECO:0000256" key="5">
    <source>
        <dbReference type="ARBA" id="ARBA00023139"/>
    </source>
</evidence>
<evidence type="ECO:0000313" key="10">
    <source>
        <dbReference type="Proteomes" id="UP000270216"/>
    </source>
</evidence>
<dbReference type="InterPro" id="IPR012556">
    <property type="entry name" value="Entericidin"/>
</dbReference>
<evidence type="ECO:0000256" key="4">
    <source>
        <dbReference type="ARBA" id="ARBA00023136"/>
    </source>
</evidence>
<sequence>MKRLIAIALLSGFALGLAGCNTIQGAGKDVEKGGEAIQGAAERNK</sequence>
<dbReference type="AlphaFoldDB" id="A0A0B5F6Z4"/>
<evidence type="ECO:0000256" key="2">
    <source>
        <dbReference type="ARBA" id="ARBA00022475"/>
    </source>
</evidence>
<dbReference type="GO" id="GO:0016020">
    <property type="term" value="C:membrane"/>
    <property type="evidence" value="ECO:0007669"/>
    <property type="project" value="InterPro"/>
</dbReference>
<dbReference type="EMBL" id="RWHX01000006">
    <property type="protein sequence ID" value="RSK84429.1"/>
    <property type="molecule type" value="Genomic_DNA"/>
</dbReference>
<dbReference type="EMBL" id="CABPSX010000007">
    <property type="protein sequence ID" value="VVG72578.1"/>
    <property type="molecule type" value="Genomic_DNA"/>
</dbReference>
<evidence type="ECO:0000256" key="7">
    <source>
        <dbReference type="SAM" id="SignalP"/>
    </source>
</evidence>
<dbReference type="STRING" id="93218.XM39_14545"/>
<evidence type="ECO:0000313" key="8">
    <source>
        <dbReference type="EMBL" id="RSK84429.1"/>
    </source>
</evidence>
<reference evidence="8 10" key="1">
    <citation type="submission" date="2018-12" db="EMBL/GenBank/DDBJ databases">
        <title>Whole genome sequence of a Pandoraea apista isolate from a patient with cystic fibrosis.</title>
        <authorList>
            <person name="Kenna D.T."/>
            <person name="Turton J.F."/>
        </authorList>
    </citation>
    <scope>NUCLEOTIDE SEQUENCE [LARGE SCALE GENOMIC DNA]</scope>
    <source>
        <strain evidence="8 10">Pa13324</strain>
    </source>
</reference>
<evidence type="ECO:0000313" key="9">
    <source>
        <dbReference type="EMBL" id="VVG72578.1"/>
    </source>
</evidence>
<comment type="similarity">
    <text evidence="1">Belongs to the EcnA/EcnB lipoprotein family.</text>
</comment>
<gene>
    <name evidence="8" type="ORF">EJE83_06050</name>
    <name evidence="9" type="ORF">PAP18089_03574</name>
</gene>
<dbReference type="Proteomes" id="UP000270216">
    <property type="component" value="Unassembled WGS sequence"/>
</dbReference>
<keyword evidence="4" id="KW-0472">Membrane</keyword>
<keyword evidence="5" id="KW-0564">Palmitate</keyword>
<accession>A0A0B5F6Z4</accession>
<feature type="chain" id="PRO_5014508806" evidence="7">
    <location>
        <begin position="19"/>
        <end position="45"/>
    </location>
</feature>
<dbReference type="Proteomes" id="UP000364291">
    <property type="component" value="Unassembled WGS sequence"/>
</dbReference>
<organism evidence="9 11">
    <name type="scientific">Pandoraea apista</name>
    <dbReference type="NCBI Taxonomy" id="93218"/>
    <lineage>
        <taxon>Bacteria</taxon>
        <taxon>Pseudomonadati</taxon>
        <taxon>Pseudomonadota</taxon>
        <taxon>Betaproteobacteria</taxon>
        <taxon>Burkholderiales</taxon>
        <taxon>Burkholderiaceae</taxon>
        <taxon>Pandoraea</taxon>
    </lineage>
</organism>
<evidence type="ECO:0000256" key="1">
    <source>
        <dbReference type="ARBA" id="ARBA00010296"/>
    </source>
</evidence>
<keyword evidence="6 8" id="KW-0449">Lipoprotein</keyword>
<protein>
    <submittedName>
        <fullName evidence="8">Entericidin A/B family lipoprotein</fullName>
    </submittedName>
    <submittedName>
        <fullName evidence="9">Membrane protein</fullName>
    </submittedName>
</protein>
<name>A0A0B5F6Z4_9BURK</name>
<keyword evidence="2" id="KW-1003">Cell membrane</keyword>
<dbReference type="GeneID" id="47016022"/>
<feature type="signal peptide" evidence="7">
    <location>
        <begin position="1"/>
        <end position="18"/>
    </location>
</feature>
<evidence type="ECO:0000256" key="6">
    <source>
        <dbReference type="ARBA" id="ARBA00023288"/>
    </source>
</evidence>
<dbReference type="RefSeq" id="WP_042114861.1">
    <property type="nucleotide sequence ID" value="NZ_CABPSX010000007.1"/>
</dbReference>
<dbReference type="Pfam" id="PF08085">
    <property type="entry name" value="Entericidin"/>
    <property type="match status" value="1"/>
</dbReference>
<dbReference type="PROSITE" id="PS51257">
    <property type="entry name" value="PROKAR_LIPOPROTEIN"/>
    <property type="match status" value="1"/>
</dbReference>
<reference evidence="9 11" key="2">
    <citation type="submission" date="2019-08" db="EMBL/GenBank/DDBJ databases">
        <authorList>
            <person name="Peeters C."/>
        </authorList>
    </citation>
    <scope>NUCLEOTIDE SEQUENCE [LARGE SCALE GENOMIC DNA]</scope>
    <source>
        <strain evidence="9 11">LMG 18089</strain>
    </source>
</reference>
<proteinExistence type="inferred from homology"/>
<evidence type="ECO:0000256" key="3">
    <source>
        <dbReference type="ARBA" id="ARBA00022729"/>
    </source>
</evidence>
<dbReference type="GO" id="GO:0009636">
    <property type="term" value="P:response to toxic substance"/>
    <property type="evidence" value="ECO:0007669"/>
    <property type="project" value="InterPro"/>
</dbReference>
<keyword evidence="10" id="KW-1185">Reference proteome</keyword>
<keyword evidence="3 7" id="KW-0732">Signal</keyword>
<dbReference type="KEGG" id="papi:SG18_14350"/>
<evidence type="ECO:0000313" key="11">
    <source>
        <dbReference type="Proteomes" id="UP000364291"/>
    </source>
</evidence>